<feature type="compositionally biased region" description="Polar residues" evidence="1">
    <location>
        <begin position="643"/>
        <end position="657"/>
    </location>
</feature>
<evidence type="ECO:0000313" key="3">
    <source>
        <dbReference type="Proteomes" id="UP000243052"/>
    </source>
</evidence>
<feature type="compositionally biased region" description="Basic and acidic residues" evidence="1">
    <location>
        <begin position="531"/>
        <end position="545"/>
    </location>
</feature>
<feature type="compositionally biased region" description="Basic and acidic residues" evidence="1">
    <location>
        <begin position="141"/>
        <end position="156"/>
    </location>
</feature>
<feature type="region of interest" description="Disordered" evidence="1">
    <location>
        <begin position="1"/>
        <end position="32"/>
    </location>
</feature>
<feature type="compositionally biased region" description="Low complexity" evidence="1">
    <location>
        <begin position="483"/>
        <end position="521"/>
    </location>
</feature>
<feature type="region of interest" description="Disordered" evidence="1">
    <location>
        <begin position="141"/>
        <end position="187"/>
    </location>
</feature>
<protein>
    <submittedName>
        <fullName evidence="2">HFL282Wp</fullName>
    </submittedName>
</protein>
<feature type="compositionally biased region" description="Polar residues" evidence="1">
    <location>
        <begin position="300"/>
        <end position="311"/>
    </location>
</feature>
<feature type="compositionally biased region" description="Pro residues" evidence="1">
    <location>
        <begin position="562"/>
        <end position="579"/>
    </location>
</feature>
<name>A0A0X8HUA7_9SACH</name>
<feature type="compositionally biased region" description="Low complexity" evidence="1">
    <location>
        <begin position="162"/>
        <end position="179"/>
    </location>
</feature>
<dbReference type="GeneID" id="28724868"/>
<feature type="region of interest" description="Disordered" evidence="1">
    <location>
        <begin position="324"/>
        <end position="400"/>
    </location>
</feature>
<feature type="compositionally biased region" description="Low complexity" evidence="1">
    <location>
        <begin position="273"/>
        <end position="291"/>
    </location>
</feature>
<feature type="compositionally biased region" description="Polar residues" evidence="1">
    <location>
        <begin position="601"/>
        <end position="618"/>
    </location>
</feature>
<dbReference type="AlphaFoldDB" id="A0A0X8HUA7"/>
<organism evidence="2 3">
    <name type="scientific">Eremothecium sinecaudum</name>
    <dbReference type="NCBI Taxonomy" id="45286"/>
    <lineage>
        <taxon>Eukaryota</taxon>
        <taxon>Fungi</taxon>
        <taxon>Dikarya</taxon>
        <taxon>Ascomycota</taxon>
        <taxon>Saccharomycotina</taxon>
        <taxon>Saccharomycetes</taxon>
        <taxon>Saccharomycetales</taxon>
        <taxon>Saccharomycetaceae</taxon>
        <taxon>Eremothecium</taxon>
    </lineage>
</organism>
<evidence type="ECO:0000313" key="2">
    <source>
        <dbReference type="EMBL" id="AMD21574.1"/>
    </source>
</evidence>
<accession>A0A0X8HUA7</accession>
<dbReference type="OrthoDB" id="4065296at2759"/>
<feature type="compositionally biased region" description="Low complexity" evidence="1">
    <location>
        <begin position="580"/>
        <end position="593"/>
    </location>
</feature>
<proteinExistence type="predicted"/>
<feature type="region of interest" description="Disordered" evidence="1">
    <location>
        <begin position="483"/>
        <end position="657"/>
    </location>
</feature>
<feature type="region of interest" description="Disordered" evidence="1">
    <location>
        <begin position="225"/>
        <end position="311"/>
    </location>
</feature>
<feature type="region of interest" description="Disordered" evidence="1">
    <location>
        <begin position="51"/>
        <end position="77"/>
    </location>
</feature>
<gene>
    <name evidence="2" type="ORF">AW171_hschr63533</name>
</gene>
<dbReference type="Proteomes" id="UP000243052">
    <property type="component" value="Chromosome vi"/>
</dbReference>
<feature type="compositionally biased region" description="Polar residues" evidence="1">
    <location>
        <begin position="340"/>
        <end position="395"/>
    </location>
</feature>
<dbReference type="STRING" id="45286.A0A0X8HUA7"/>
<keyword evidence="3" id="KW-1185">Reference proteome</keyword>
<dbReference type="RefSeq" id="XP_017988570.1">
    <property type="nucleotide sequence ID" value="XM_018133304.1"/>
</dbReference>
<dbReference type="EMBL" id="CP014246">
    <property type="protein sequence ID" value="AMD21574.1"/>
    <property type="molecule type" value="Genomic_DNA"/>
</dbReference>
<feature type="compositionally biased region" description="Low complexity" evidence="1">
    <location>
        <begin position="239"/>
        <end position="248"/>
    </location>
</feature>
<sequence>MSSGLNDQTAAKGDLEHHQELNTTESADISLDGNEKDDLLKFIHTLKQKQSLNTSNNQEQERSVRSAASSVKPSDLSHMVEATNMSFTAEYKPVSIKENVYSITELLKLQNSAPDSVVNSTLATLPKKSFWRLGGRAHHEGKNHLHKEAGSHEKKNTRNRGSRNNGKRGNPNNNNNNRNQNHESTKEISRDDLLAMEEKLQPTGNSMADFERWRAQVRELERKKKGLSATDTEQDVKLKPSNSFSDFFNFKKDDNTTYEELEISEPRSATPKGSSSRFSSFFSNTSVSGTSAAPELGVASPSNTSPESAARTSGFRLMSLFNKDEKTGEPVANTIPEASPGSTKAQEKSPSAPNTGVPISTTKPTEQSSQFFQSLMTKGKSSNTNRQEQLRQVGSQPPLPQQMLDNMKNSANVNVPPGLAKANRPANVAGVPPPPGFPMHFAHPHMMPPMNGQMAMPPPGFQNFTMVPPPGMFNGATINAEQAPATPQQLQQSPQSQQSQTQPSGQQQSQQRDQLQQMQDPNHSQQVLQHQRAEHSQESQHESQQERQQVIGVNPSKHCRKGPPPPFLSAPGALPPMPPMQGGQPPFGHQPPTGFMPNGQKMVSQPPSGFASYGQNIMPQPVAAGFTPYGQKISPPPLAGFNSYGQSVPRQLQQQKK</sequence>
<reference evidence="2 3" key="1">
    <citation type="submission" date="2016-01" db="EMBL/GenBank/DDBJ databases">
        <title>Genome sequence of the yeast Holleya sinecauda.</title>
        <authorList>
            <person name="Dietrich F.S."/>
        </authorList>
    </citation>
    <scope>NUCLEOTIDE SEQUENCE [LARGE SCALE GENOMIC DNA]</scope>
    <source>
        <strain evidence="2 3">ATCC 58844</strain>
    </source>
</reference>
<evidence type="ECO:0000256" key="1">
    <source>
        <dbReference type="SAM" id="MobiDB-lite"/>
    </source>
</evidence>